<dbReference type="EnsemblFungi" id="MAPG_09246T0">
    <property type="protein sequence ID" value="MAPG_09246T0"/>
    <property type="gene ID" value="MAPG_09246"/>
</dbReference>
<reference evidence="3" key="5">
    <citation type="submission" date="2015-06" db="UniProtKB">
        <authorList>
            <consortium name="EnsemblFungi"/>
        </authorList>
    </citation>
    <scope>IDENTIFICATION</scope>
    <source>
        <strain evidence="3">ATCC 64411</strain>
    </source>
</reference>
<keyword evidence="4" id="KW-1185">Reference proteome</keyword>
<feature type="region of interest" description="Disordered" evidence="1">
    <location>
        <begin position="72"/>
        <end position="121"/>
    </location>
</feature>
<feature type="compositionally biased region" description="Basic residues" evidence="1">
    <location>
        <begin position="13"/>
        <end position="25"/>
    </location>
</feature>
<evidence type="ECO:0000313" key="2">
    <source>
        <dbReference type="EMBL" id="KLU90282.1"/>
    </source>
</evidence>
<dbReference type="Proteomes" id="UP000011715">
    <property type="component" value="Unassembled WGS sequence"/>
</dbReference>
<feature type="compositionally biased region" description="Gly residues" evidence="1">
    <location>
        <begin position="112"/>
        <end position="121"/>
    </location>
</feature>
<reference evidence="4" key="2">
    <citation type="submission" date="2010-05" db="EMBL/GenBank/DDBJ databases">
        <title>The genome sequence of Magnaporthe poae strain ATCC 64411.</title>
        <authorList>
            <person name="Ma L.-J."/>
            <person name="Dead R."/>
            <person name="Young S."/>
            <person name="Zeng Q."/>
            <person name="Koehrsen M."/>
            <person name="Alvarado L."/>
            <person name="Berlin A."/>
            <person name="Chapman S.B."/>
            <person name="Chen Z."/>
            <person name="Freedman E."/>
            <person name="Gellesch M."/>
            <person name="Goldberg J."/>
            <person name="Griggs A."/>
            <person name="Gujja S."/>
            <person name="Heilman E.R."/>
            <person name="Heiman D."/>
            <person name="Hepburn T."/>
            <person name="Howarth C."/>
            <person name="Jen D."/>
            <person name="Larson L."/>
            <person name="Mehta T."/>
            <person name="Neiman D."/>
            <person name="Pearson M."/>
            <person name="Roberts A."/>
            <person name="Saif S."/>
            <person name="Shea T."/>
            <person name="Shenoy N."/>
            <person name="Sisk P."/>
            <person name="Stolte C."/>
            <person name="Sykes S."/>
            <person name="Walk T."/>
            <person name="White J."/>
            <person name="Yandava C."/>
            <person name="Haas B."/>
            <person name="Nusbaum C."/>
            <person name="Birren B."/>
        </authorList>
    </citation>
    <scope>NUCLEOTIDE SEQUENCE [LARGE SCALE GENOMIC DNA]</scope>
    <source>
        <strain evidence="4">ATCC 64411 / 73-15</strain>
    </source>
</reference>
<protein>
    <submittedName>
        <fullName evidence="2 3">Uncharacterized protein</fullName>
    </submittedName>
</protein>
<dbReference type="EMBL" id="ADBL01002263">
    <property type="status" value="NOT_ANNOTATED_CDS"/>
    <property type="molecule type" value="Genomic_DNA"/>
</dbReference>
<name>A0A0C4E9G1_MAGP6</name>
<dbReference type="EMBL" id="GL876974">
    <property type="protein sequence ID" value="KLU90282.1"/>
    <property type="molecule type" value="Genomic_DNA"/>
</dbReference>
<feature type="compositionally biased region" description="Polar residues" evidence="1">
    <location>
        <begin position="100"/>
        <end position="111"/>
    </location>
</feature>
<dbReference type="VEuPathDB" id="FungiDB:MAPG_09246"/>
<evidence type="ECO:0000313" key="3">
    <source>
        <dbReference type="EnsemblFungi" id="MAPG_09246T0"/>
    </source>
</evidence>
<gene>
    <name evidence="2" type="ORF">MAPG_09246</name>
</gene>
<evidence type="ECO:0000256" key="1">
    <source>
        <dbReference type="SAM" id="MobiDB-lite"/>
    </source>
</evidence>
<reference evidence="2" key="1">
    <citation type="submission" date="2010-05" db="EMBL/GenBank/DDBJ databases">
        <title>The Genome Sequence of Magnaporthe poae strain ATCC 64411.</title>
        <authorList>
            <consortium name="The Broad Institute Genome Sequencing Platform"/>
            <consortium name="Broad Institute Genome Sequencing Center for Infectious Disease"/>
            <person name="Ma L.-J."/>
            <person name="Dead R."/>
            <person name="Young S."/>
            <person name="Zeng Q."/>
            <person name="Koehrsen M."/>
            <person name="Alvarado L."/>
            <person name="Berlin A."/>
            <person name="Chapman S.B."/>
            <person name="Chen Z."/>
            <person name="Freedman E."/>
            <person name="Gellesch M."/>
            <person name="Goldberg J."/>
            <person name="Griggs A."/>
            <person name="Gujja S."/>
            <person name="Heilman E.R."/>
            <person name="Heiman D."/>
            <person name="Hepburn T."/>
            <person name="Howarth C."/>
            <person name="Jen D."/>
            <person name="Larson L."/>
            <person name="Mehta T."/>
            <person name="Neiman D."/>
            <person name="Pearson M."/>
            <person name="Roberts A."/>
            <person name="Saif S."/>
            <person name="Shea T."/>
            <person name="Shenoy N."/>
            <person name="Sisk P."/>
            <person name="Stolte C."/>
            <person name="Sykes S."/>
            <person name="Walk T."/>
            <person name="White J."/>
            <person name="Yandava C."/>
            <person name="Haas B."/>
            <person name="Nusbaum C."/>
            <person name="Birren B."/>
        </authorList>
    </citation>
    <scope>NUCLEOTIDE SEQUENCE</scope>
    <source>
        <strain evidence="2">ATCC 64411</strain>
    </source>
</reference>
<feature type="region of interest" description="Disordered" evidence="1">
    <location>
        <begin position="1"/>
        <end position="39"/>
    </location>
</feature>
<evidence type="ECO:0000313" key="4">
    <source>
        <dbReference type="Proteomes" id="UP000011715"/>
    </source>
</evidence>
<reference evidence="3" key="4">
    <citation type="journal article" date="2015" name="G3 (Bethesda)">
        <title>Genome sequences of three phytopathogenic species of the Magnaporthaceae family of fungi.</title>
        <authorList>
            <person name="Okagaki L.H."/>
            <person name="Nunes C.C."/>
            <person name="Sailsbery J."/>
            <person name="Clay B."/>
            <person name="Brown D."/>
            <person name="John T."/>
            <person name="Oh Y."/>
            <person name="Young N."/>
            <person name="Fitzgerald M."/>
            <person name="Haas B.J."/>
            <person name="Zeng Q."/>
            <person name="Young S."/>
            <person name="Adiconis X."/>
            <person name="Fan L."/>
            <person name="Levin J.Z."/>
            <person name="Mitchell T.K."/>
            <person name="Okubara P.A."/>
            <person name="Farman M.L."/>
            <person name="Kohn L.M."/>
            <person name="Birren B."/>
            <person name="Ma L.-J."/>
            <person name="Dean R.A."/>
        </authorList>
    </citation>
    <scope>NUCLEOTIDE SEQUENCE</scope>
    <source>
        <strain evidence="3">ATCC 64411 / 73-15</strain>
    </source>
</reference>
<sequence length="121" mass="12841">MNGRLVQSEIRQKPKGKKKAKRRVDKKPFVASPDDAQTKDRDGVIVARVHSLQTLGLTPLGVIRLDTRAAVAPSSHGSSNEGGLGRFVIVGPSKPCPPTEITTAPPCSSRHQGGGRQNLNG</sequence>
<organism evidence="3 4">
    <name type="scientific">Magnaporthiopsis poae (strain ATCC 64411 / 73-15)</name>
    <name type="common">Kentucky bluegrass fungus</name>
    <name type="synonym">Magnaporthe poae</name>
    <dbReference type="NCBI Taxonomy" id="644358"/>
    <lineage>
        <taxon>Eukaryota</taxon>
        <taxon>Fungi</taxon>
        <taxon>Dikarya</taxon>
        <taxon>Ascomycota</taxon>
        <taxon>Pezizomycotina</taxon>
        <taxon>Sordariomycetes</taxon>
        <taxon>Sordariomycetidae</taxon>
        <taxon>Magnaporthales</taxon>
        <taxon>Magnaporthaceae</taxon>
        <taxon>Magnaporthiopsis</taxon>
    </lineage>
</organism>
<dbReference type="AlphaFoldDB" id="A0A0C4E9G1"/>
<reference evidence="2" key="3">
    <citation type="submission" date="2011-03" db="EMBL/GenBank/DDBJ databases">
        <title>Annotation of Magnaporthe poae ATCC 64411.</title>
        <authorList>
            <person name="Ma L.-J."/>
            <person name="Dead R."/>
            <person name="Young S.K."/>
            <person name="Zeng Q."/>
            <person name="Gargeya S."/>
            <person name="Fitzgerald M."/>
            <person name="Haas B."/>
            <person name="Abouelleil A."/>
            <person name="Alvarado L."/>
            <person name="Arachchi H.M."/>
            <person name="Berlin A."/>
            <person name="Brown A."/>
            <person name="Chapman S.B."/>
            <person name="Chen Z."/>
            <person name="Dunbar C."/>
            <person name="Freedman E."/>
            <person name="Gearin G."/>
            <person name="Gellesch M."/>
            <person name="Goldberg J."/>
            <person name="Griggs A."/>
            <person name="Gujja S."/>
            <person name="Heiman D."/>
            <person name="Howarth C."/>
            <person name="Larson L."/>
            <person name="Lui A."/>
            <person name="MacDonald P.J.P."/>
            <person name="Mehta T."/>
            <person name="Montmayeur A."/>
            <person name="Murphy C."/>
            <person name="Neiman D."/>
            <person name="Pearson M."/>
            <person name="Priest M."/>
            <person name="Roberts A."/>
            <person name="Saif S."/>
            <person name="Shea T."/>
            <person name="Shenoy N."/>
            <person name="Sisk P."/>
            <person name="Stolte C."/>
            <person name="Sykes S."/>
            <person name="Yandava C."/>
            <person name="Wortman J."/>
            <person name="Nusbaum C."/>
            <person name="Birren B."/>
        </authorList>
    </citation>
    <scope>NUCLEOTIDE SEQUENCE</scope>
    <source>
        <strain evidence="2">ATCC 64411</strain>
    </source>
</reference>
<accession>A0A0C4E9G1</accession>
<proteinExistence type="predicted"/>